<keyword evidence="12" id="KW-0540">Nuclease</keyword>
<dbReference type="GO" id="GO:0004527">
    <property type="term" value="F:exonuclease activity"/>
    <property type="evidence" value="ECO:0007669"/>
    <property type="project" value="UniProtKB-KW"/>
</dbReference>
<dbReference type="AlphaFoldDB" id="A0A9E7C348"/>
<dbReference type="Gene3D" id="1.10.150.20">
    <property type="entry name" value="5' to 3' exonuclease, C-terminal subdomain"/>
    <property type="match status" value="1"/>
</dbReference>
<dbReference type="GO" id="GO:0042578">
    <property type="term" value="F:phosphoric ester hydrolase activity"/>
    <property type="evidence" value="ECO:0007669"/>
    <property type="project" value="TreeGrafter"/>
</dbReference>
<keyword evidence="6" id="KW-0235">DNA replication</keyword>
<dbReference type="GO" id="GO:0003887">
    <property type="term" value="F:DNA-directed DNA polymerase activity"/>
    <property type="evidence" value="ECO:0007669"/>
    <property type="project" value="UniProtKB-KW"/>
</dbReference>
<dbReference type="InterPro" id="IPR004013">
    <property type="entry name" value="PHP_dom"/>
</dbReference>
<organism evidence="12 13">
    <name type="scientific">Capillimicrobium parvum</name>
    <dbReference type="NCBI Taxonomy" id="2884022"/>
    <lineage>
        <taxon>Bacteria</taxon>
        <taxon>Bacillati</taxon>
        <taxon>Actinomycetota</taxon>
        <taxon>Thermoleophilia</taxon>
        <taxon>Solirubrobacterales</taxon>
        <taxon>Capillimicrobiaceae</taxon>
        <taxon>Capillimicrobium</taxon>
    </lineage>
</organism>
<dbReference type="PANTHER" id="PTHR36928">
    <property type="entry name" value="PHOSPHATASE YCDX-RELATED"/>
    <property type="match status" value="1"/>
</dbReference>
<evidence type="ECO:0000256" key="3">
    <source>
        <dbReference type="ARBA" id="ARBA00022634"/>
    </source>
</evidence>
<evidence type="ECO:0000259" key="11">
    <source>
        <dbReference type="SMART" id="SM00483"/>
    </source>
</evidence>
<dbReference type="GO" id="GO:0006281">
    <property type="term" value="P:DNA repair"/>
    <property type="evidence" value="ECO:0007669"/>
    <property type="project" value="InterPro"/>
</dbReference>
<sequence length="579" mass="62022">MPDYSNLAIAAALDELGDLYELDGAVIHRVLAYRTAARAIRDAPMSVGALAREGRVTELPGVGRTLEEKILALLDTGSIPAAEKLRARFPPGLMDLTRLPGLGPKRARQLFDQLGIDSLDALREAAEGQQLRGIRGFGPKFERTVIEALDAGLGEQPAPRVLLPRALGLGEQIRDELRAHHAADRVELAGSARRLADSVKDLDIIATATDPAALAAALGELDVIESASVAGPNAGRARTHNGMPVDLRVVEPGQFGNLLQHFTGSAAHNVALREAAVRRGLHVSEYGILDDASGETLHCETEEGVYERLGLAWIAPELREGRGELAAAANGGLPARLIEVSDLRGDLHMHTTASDGRNSIEQMARAALERGYEYIAITDHSATHGFGNDVSPDELRAQIEAVAEVNARIEGIEILAGSEVNILPDGSPDYDDELLAALDWVIGSVHTSFGIGEAEMTKRMVAACEHPYIDAIGHPTGRKIESRAPYAVSIDALVEAAARTGTMIEINSAPDRRDLNDVHARAAHDAGVRILVNSDSHGVSTLSNVRWGIATARRAWLGRDDVANALPWARFAPLRKRAR</sequence>
<protein>
    <recommendedName>
        <fullName evidence="2">DNA-directed DNA polymerase</fullName>
        <ecNumber evidence="2">2.7.7.7</ecNumber>
    </recommendedName>
</protein>
<evidence type="ECO:0000259" key="10">
    <source>
        <dbReference type="SMART" id="SM00481"/>
    </source>
</evidence>
<dbReference type="SUPFAM" id="SSF89550">
    <property type="entry name" value="PHP domain-like"/>
    <property type="match status" value="1"/>
</dbReference>
<dbReference type="RefSeq" id="WP_259313184.1">
    <property type="nucleotide sequence ID" value="NZ_CP087164.1"/>
</dbReference>
<keyword evidence="7" id="KW-0239">DNA-directed DNA polymerase</keyword>
<dbReference type="InterPro" id="IPR002054">
    <property type="entry name" value="DNA-dir_DNA_pol_X"/>
</dbReference>
<feature type="domain" description="Helix-hairpin-helix DNA-binding motif class 1" evidence="9">
    <location>
        <begin position="54"/>
        <end position="73"/>
    </location>
</feature>
<evidence type="ECO:0000313" key="12">
    <source>
        <dbReference type="EMBL" id="UGS39180.1"/>
    </source>
</evidence>
<gene>
    <name evidence="12" type="primary">polX</name>
    <name evidence="12" type="ORF">DSM104329_05612</name>
</gene>
<dbReference type="Pfam" id="PF14791">
    <property type="entry name" value="DNA_pol_B_thumb"/>
    <property type="match status" value="1"/>
</dbReference>
<evidence type="ECO:0000256" key="7">
    <source>
        <dbReference type="ARBA" id="ARBA00022932"/>
    </source>
</evidence>
<dbReference type="InterPro" id="IPR003141">
    <property type="entry name" value="Pol/His_phosphatase_N"/>
</dbReference>
<dbReference type="InterPro" id="IPR043519">
    <property type="entry name" value="NT_sf"/>
</dbReference>
<keyword evidence="3" id="KW-0237">DNA synthesis</keyword>
<dbReference type="InterPro" id="IPR016195">
    <property type="entry name" value="Pol/histidinol_Pase-like"/>
</dbReference>
<dbReference type="Pfam" id="PF14716">
    <property type="entry name" value="HHH_8"/>
    <property type="match status" value="1"/>
</dbReference>
<name>A0A9E7C348_9ACTN</name>
<reference evidence="12" key="1">
    <citation type="journal article" date="2022" name="Int. J. Syst. Evol. Microbiol.">
        <title>Pseudomonas aegrilactucae sp. nov. and Pseudomonas morbosilactucae sp. nov., pathogens causing bacterial rot of lettuce in Japan.</title>
        <authorList>
            <person name="Sawada H."/>
            <person name="Fujikawa T."/>
            <person name="Satou M."/>
        </authorList>
    </citation>
    <scope>NUCLEOTIDE SEQUENCE</scope>
    <source>
        <strain evidence="12">0166_1</strain>
    </source>
</reference>
<dbReference type="Pfam" id="PF14520">
    <property type="entry name" value="HHH_5"/>
    <property type="match status" value="1"/>
</dbReference>
<dbReference type="GO" id="GO:0008270">
    <property type="term" value="F:zinc ion binding"/>
    <property type="evidence" value="ECO:0007669"/>
    <property type="project" value="TreeGrafter"/>
</dbReference>
<dbReference type="EMBL" id="CP087164">
    <property type="protein sequence ID" value="UGS39180.1"/>
    <property type="molecule type" value="Genomic_DNA"/>
</dbReference>
<dbReference type="KEGG" id="sbae:DSM104329_05612"/>
<keyword evidence="12" id="KW-0269">Exonuclease</keyword>
<evidence type="ECO:0000256" key="6">
    <source>
        <dbReference type="ARBA" id="ARBA00022705"/>
    </source>
</evidence>
<dbReference type="NCBIfam" id="NF006375">
    <property type="entry name" value="PRK08609.1"/>
    <property type="match status" value="1"/>
</dbReference>
<dbReference type="EC" id="2.7.7.7" evidence="2"/>
<comment type="catalytic activity">
    <reaction evidence="8">
        <text>DNA(n) + a 2'-deoxyribonucleoside 5'-triphosphate = DNA(n+1) + diphosphate</text>
        <dbReference type="Rhea" id="RHEA:22508"/>
        <dbReference type="Rhea" id="RHEA-COMP:17339"/>
        <dbReference type="Rhea" id="RHEA-COMP:17340"/>
        <dbReference type="ChEBI" id="CHEBI:33019"/>
        <dbReference type="ChEBI" id="CHEBI:61560"/>
        <dbReference type="ChEBI" id="CHEBI:173112"/>
        <dbReference type="EC" id="2.7.7.7"/>
    </reaction>
</comment>
<dbReference type="CDD" id="cd07436">
    <property type="entry name" value="PHP_PolX"/>
    <property type="match status" value="1"/>
</dbReference>
<keyword evidence="13" id="KW-1185">Reference proteome</keyword>
<dbReference type="InterPro" id="IPR003583">
    <property type="entry name" value="Hlx-hairpin-Hlx_DNA-bd_motif"/>
</dbReference>
<dbReference type="CDD" id="cd00141">
    <property type="entry name" value="NT_POLXc"/>
    <property type="match status" value="1"/>
</dbReference>
<dbReference type="SMART" id="SM00483">
    <property type="entry name" value="POLXc"/>
    <property type="match status" value="1"/>
</dbReference>
<feature type="domain" description="Helix-hairpin-helix DNA-binding motif class 1" evidence="9">
    <location>
        <begin position="129"/>
        <end position="148"/>
    </location>
</feature>
<feature type="domain" description="DNA-directed DNA polymerase X" evidence="11">
    <location>
        <begin position="4"/>
        <end position="320"/>
    </location>
</feature>
<evidence type="ECO:0000313" key="13">
    <source>
        <dbReference type="Proteomes" id="UP001162834"/>
    </source>
</evidence>
<keyword evidence="5" id="KW-0548">Nucleotidyltransferase</keyword>
<keyword evidence="4" id="KW-0808">Transferase</keyword>
<dbReference type="InterPro" id="IPR037160">
    <property type="entry name" value="DNA_Pol_thumb_sf"/>
</dbReference>
<dbReference type="Gene3D" id="3.20.20.140">
    <property type="entry name" value="Metal-dependent hydrolases"/>
    <property type="match status" value="1"/>
</dbReference>
<dbReference type="InterPro" id="IPR047967">
    <property type="entry name" value="PolX_PHP"/>
</dbReference>
<dbReference type="SUPFAM" id="SSF47802">
    <property type="entry name" value="DNA polymerase beta, N-terminal domain-like"/>
    <property type="match status" value="1"/>
</dbReference>
<evidence type="ECO:0000259" key="9">
    <source>
        <dbReference type="SMART" id="SM00278"/>
    </source>
</evidence>
<dbReference type="Gene3D" id="3.30.460.10">
    <property type="entry name" value="Beta Polymerase, domain 2"/>
    <property type="match status" value="1"/>
</dbReference>
<dbReference type="InterPro" id="IPR010996">
    <property type="entry name" value="HHH_MUS81"/>
</dbReference>
<dbReference type="GO" id="GO:0003677">
    <property type="term" value="F:DNA binding"/>
    <property type="evidence" value="ECO:0007669"/>
    <property type="project" value="InterPro"/>
</dbReference>
<evidence type="ECO:0000256" key="8">
    <source>
        <dbReference type="ARBA" id="ARBA00049244"/>
    </source>
</evidence>
<evidence type="ECO:0000256" key="5">
    <source>
        <dbReference type="ARBA" id="ARBA00022695"/>
    </source>
</evidence>
<dbReference type="InterPro" id="IPR029398">
    <property type="entry name" value="PolB_thumb"/>
</dbReference>
<evidence type="ECO:0000256" key="2">
    <source>
        <dbReference type="ARBA" id="ARBA00012417"/>
    </source>
</evidence>
<dbReference type="Gene3D" id="1.10.150.110">
    <property type="entry name" value="DNA polymerase beta, N-terminal domain-like"/>
    <property type="match status" value="1"/>
</dbReference>
<accession>A0A9E7C348</accession>
<comment type="cofactor">
    <cofactor evidence="1">
        <name>Mg(2+)</name>
        <dbReference type="ChEBI" id="CHEBI:18420"/>
    </cofactor>
</comment>
<proteinExistence type="predicted"/>
<feature type="domain" description="Helix-hairpin-helix DNA-binding motif class 1" evidence="9">
    <location>
        <begin position="94"/>
        <end position="113"/>
    </location>
</feature>
<dbReference type="SMART" id="SM00278">
    <property type="entry name" value="HhH1"/>
    <property type="match status" value="3"/>
</dbReference>
<dbReference type="Pfam" id="PF02811">
    <property type="entry name" value="PHP"/>
    <property type="match status" value="1"/>
</dbReference>
<evidence type="ECO:0000256" key="4">
    <source>
        <dbReference type="ARBA" id="ARBA00022679"/>
    </source>
</evidence>
<keyword evidence="12" id="KW-0378">Hydrolase</keyword>
<dbReference type="SMART" id="SM00481">
    <property type="entry name" value="POLIIIAc"/>
    <property type="match status" value="1"/>
</dbReference>
<dbReference type="InterPro" id="IPR050243">
    <property type="entry name" value="PHP_phosphatase"/>
</dbReference>
<dbReference type="PANTHER" id="PTHR36928:SF1">
    <property type="entry name" value="PHOSPHATASE YCDX-RELATED"/>
    <property type="match status" value="1"/>
</dbReference>
<evidence type="ECO:0000256" key="1">
    <source>
        <dbReference type="ARBA" id="ARBA00001946"/>
    </source>
</evidence>
<dbReference type="SUPFAM" id="SSF81301">
    <property type="entry name" value="Nucleotidyltransferase"/>
    <property type="match status" value="1"/>
</dbReference>
<dbReference type="PIRSF" id="PIRSF005047">
    <property type="entry name" value="UCP005047_YshC"/>
    <property type="match status" value="1"/>
</dbReference>
<dbReference type="Proteomes" id="UP001162834">
    <property type="component" value="Chromosome"/>
</dbReference>
<dbReference type="GO" id="GO:0005829">
    <property type="term" value="C:cytosol"/>
    <property type="evidence" value="ECO:0007669"/>
    <property type="project" value="TreeGrafter"/>
</dbReference>
<dbReference type="InterPro" id="IPR022311">
    <property type="entry name" value="PolX-like"/>
</dbReference>
<dbReference type="InterPro" id="IPR027421">
    <property type="entry name" value="DNA_pol_lamdba_lyase_dom_sf"/>
</dbReference>
<feature type="domain" description="Polymerase/histidinol phosphatase N-terminal" evidence="10">
    <location>
        <begin position="345"/>
        <end position="424"/>
    </location>
</feature>
<dbReference type="Gene3D" id="3.30.210.10">
    <property type="entry name" value="DNA polymerase, thumb domain"/>
    <property type="match status" value="1"/>
</dbReference>